<dbReference type="Proteomes" id="UP000218811">
    <property type="component" value="Unassembled WGS sequence"/>
</dbReference>
<dbReference type="OMA" id="RAWASWN"/>
<dbReference type="EMBL" id="KB468053">
    <property type="protein sequence ID" value="PCH40211.1"/>
    <property type="molecule type" value="Genomic_DNA"/>
</dbReference>
<reference evidence="2 3" key="1">
    <citation type="journal article" date="2012" name="Science">
        <title>The Paleozoic origin of enzymatic lignin decomposition reconstructed from 31 fungal genomes.</title>
        <authorList>
            <person name="Floudas D."/>
            <person name="Binder M."/>
            <person name="Riley R."/>
            <person name="Barry K."/>
            <person name="Blanchette R.A."/>
            <person name="Henrissat B."/>
            <person name="Martinez A.T."/>
            <person name="Otillar R."/>
            <person name="Spatafora J.W."/>
            <person name="Yadav J.S."/>
            <person name="Aerts A."/>
            <person name="Benoit I."/>
            <person name="Boyd A."/>
            <person name="Carlson A."/>
            <person name="Copeland A."/>
            <person name="Coutinho P.M."/>
            <person name="de Vries R.P."/>
            <person name="Ferreira P."/>
            <person name="Findley K."/>
            <person name="Foster B."/>
            <person name="Gaskell J."/>
            <person name="Glotzer D."/>
            <person name="Gorecki P."/>
            <person name="Heitman J."/>
            <person name="Hesse C."/>
            <person name="Hori C."/>
            <person name="Igarashi K."/>
            <person name="Jurgens J.A."/>
            <person name="Kallen N."/>
            <person name="Kersten P."/>
            <person name="Kohler A."/>
            <person name="Kuees U."/>
            <person name="Kumar T.K.A."/>
            <person name="Kuo A."/>
            <person name="LaButti K."/>
            <person name="Larrondo L.F."/>
            <person name="Lindquist E."/>
            <person name="Ling A."/>
            <person name="Lombard V."/>
            <person name="Lucas S."/>
            <person name="Lundell T."/>
            <person name="Martin R."/>
            <person name="McLaughlin D.J."/>
            <person name="Morgenstern I."/>
            <person name="Morin E."/>
            <person name="Murat C."/>
            <person name="Nagy L.G."/>
            <person name="Nolan M."/>
            <person name="Ohm R.A."/>
            <person name="Patyshakuliyeva A."/>
            <person name="Rokas A."/>
            <person name="Ruiz-Duenas F.J."/>
            <person name="Sabat G."/>
            <person name="Salamov A."/>
            <person name="Samejima M."/>
            <person name="Schmutz J."/>
            <person name="Slot J.C."/>
            <person name="St John F."/>
            <person name="Stenlid J."/>
            <person name="Sun H."/>
            <person name="Sun S."/>
            <person name="Syed K."/>
            <person name="Tsang A."/>
            <person name="Wiebenga A."/>
            <person name="Young D."/>
            <person name="Pisabarro A."/>
            <person name="Eastwood D.C."/>
            <person name="Martin F."/>
            <person name="Cullen D."/>
            <person name="Grigoriev I.V."/>
            <person name="Hibbett D.S."/>
        </authorList>
    </citation>
    <scope>NUCLEOTIDE SEQUENCE [LARGE SCALE GENOMIC DNA]</scope>
    <source>
        <strain evidence="2 3">MD-104</strain>
    </source>
</reference>
<proteinExistence type="predicted"/>
<evidence type="ECO:0000313" key="2">
    <source>
        <dbReference type="EMBL" id="PCH40211.1"/>
    </source>
</evidence>
<dbReference type="Pfam" id="PF01593">
    <property type="entry name" value="Amino_oxidase"/>
    <property type="match status" value="1"/>
</dbReference>
<dbReference type="GO" id="GO:0016491">
    <property type="term" value="F:oxidoreductase activity"/>
    <property type="evidence" value="ECO:0007669"/>
    <property type="project" value="InterPro"/>
</dbReference>
<dbReference type="Gene3D" id="3.90.660.20">
    <property type="entry name" value="Protoporphyrinogen oxidase, mitochondrial, domain 2"/>
    <property type="match status" value="1"/>
</dbReference>
<gene>
    <name evidence="2" type="ORF">WOLCODRAFT_131287</name>
</gene>
<dbReference type="SUPFAM" id="SSF51905">
    <property type="entry name" value="FAD/NAD(P)-binding domain"/>
    <property type="match status" value="1"/>
</dbReference>
<dbReference type="STRING" id="742152.A0A2H3JE89"/>
<sequence length="497" mass="55727">MSQSDVIGSGVSGLAATWLLSEYTNHEVHLFEADARPGGHANTVLFSQPGREPVYIVFNPSTYPNFLRFLELYPNLRQRVRHTTMTFSVSRNGGAFEWAGSTLRSVFCQISRVLDPSMWRLLYDILRFHACARRVLRSSAEVSLDVSIGEYLQKEGYSQAFRDNYLIPMTAAIWSTPPDKCALDFSARILVQFMHNHHLLQVVGKPSWLTLEGGSRAYVKQIMSQLPPSQVHLSTPIKLLRSLVTVHGDHPEHVLQLETASGERSEFDHVVLACHSDAALEILRAGGQLTDKQEHILSSFRWNRNEACLHCDERLMPRSRIAWSCWNYLTQSHVDQVSLTYWMNDLQHISERKHGPVFVTLNPPSEPDPARVVSRHRYDHPVLDAKAVRAQQQISTIQGQNNVHYAGAWLKYGFHEDGFTSGLRAAAAIIQNKAEFLALVFDALERTGLRAIVGASLGGILLVLRYLFISLGAALHPLEAYVVSDSGVGSAKQRKSV</sequence>
<evidence type="ECO:0000259" key="1">
    <source>
        <dbReference type="Pfam" id="PF01593"/>
    </source>
</evidence>
<protein>
    <submittedName>
        <fullName evidence="2">Amine oxidase</fullName>
    </submittedName>
</protein>
<dbReference type="AlphaFoldDB" id="A0A2H3JE89"/>
<dbReference type="InterPro" id="IPR002937">
    <property type="entry name" value="Amino_oxidase"/>
</dbReference>
<keyword evidence="3" id="KW-1185">Reference proteome</keyword>
<name>A0A2H3JE89_WOLCO</name>
<organism evidence="2 3">
    <name type="scientific">Wolfiporia cocos (strain MD-104)</name>
    <name type="common">Brown rot fungus</name>
    <dbReference type="NCBI Taxonomy" id="742152"/>
    <lineage>
        <taxon>Eukaryota</taxon>
        <taxon>Fungi</taxon>
        <taxon>Dikarya</taxon>
        <taxon>Basidiomycota</taxon>
        <taxon>Agaricomycotina</taxon>
        <taxon>Agaricomycetes</taxon>
        <taxon>Polyporales</taxon>
        <taxon>Phaeolaceae</taxon>
        <taxon>Wolfiporia</taxon>
    </lineage>
</organism>
<accession>A0A2H3JE89</accession>
<dbReference type="FunFam" id="1.10.405.20:FF:000001">
    <property type="entry name" value="Amine oxidase"/>
    <property type="match status" value="1"/>
</dbReference>
<dbReference type="PANTHER" id="PTHR42923">
    <property type="entry name" value="PROTOPORPHYRINOGEN OXIDASE"/>
    <property type="match status" value="1"/>
</dbReference>
<dbReference type="PANTHER" id="PTHR42923:SF17">
    <property type="entry name" value="AMINE OXIDASE DOMAIN-CONTAINING PROTEIN"/>
    <property type="match status" value="1"/>
</dbReference>
<evidence type="ECO:0000313" key="3">
    <source>
        <dbReference type="Proteomes" id="UP000218811"/>
    </source>
</evidence>
<dbReference type="InterPro" id="IPR050464">
    <property type="entry name" value="Zeta_carotene_desat/Oxidored"/>
</dbReference>
<dbReference type="OrthoDB" id="5977668at2759"/>
<dbReference type="InterPro" id="IPR036188">
    <property type="entry name" value="FAD/NAD-bd_sf"/>
</dbReference>
<dbReference type="Gene3D" id="1.10.3110.10">
    <property type="entry name" value="protoporphyrinogen ix oxidase, domain 3"/>
    <property type="match status" value="1"/>
</dbReference>
<feature type="domain" description="Amine oxidase" evidence="1">
    <location>
        <begin position="11"/>
        <end position="285"/>
    </location>
</feature>
<dbReference type="Gene3D" id="3.50.50.60">
    <property type="entry name" value="FAD/NAD(P)-binding domain"/>
    <property type="match status" value="1"/>
</dbReference>